<organism evidence="1 2">
    <name type="scientific">Massilia mucilaginosa</name>
    <dbReference type="NCBI Taxonomy" id="2609282"/>
    <lineage>
        <taxon>Bacteria</taxon>
        <taxon>Pseudomonadati</taxon>
        <taxon>Pseudomonadota</taxon>
        <taxon>Betaproteobacteria</taxon>
        <taxon>Burkholderiales</taxon>
        <taxon>Oxalobacteraceae</taxon>
        <taxon>Telluria group</taxon>
        <taxon>Massilia</taxon>
    </lineage>
</organism>
<name>A0ABX0NY57_9BURK</name>
<reference evidence="1 2" key="1">
    <citation type="submission" date="2019-10" db="EMBL/GenBank/DDBJ databases">
        <title>Taxonomy of Antarctic Massilia spp.: description of Massilia rubra sp. nov., Massilia aquatica sp. nov., Massilia mucilaginosa sp. nov., Massilia frigida sp. nov. isolated from streams, lakes and regoliths.</title>
        <authorList>
            <person name="Holochova P."/>
            <person name="Sedlacek I."/>
            <person name="Kralova S."/>
            <person name="Maslanova I."/>
            <person name="Busse H.-J."/>
            <person name="Stankova E."/>
            <person name="Vrbovska V."/>
            <person name="Kovarovic V."/>
            <person name="Bartak M."/>
            <person name="Svec P."/>
            <person name="Pantucek R."/>
        </authorList>
    </citation>
    <scope>NUCLEOTIDE SEQUENCE [LARGE SCALE GENOMIC DNA]</scope>
    <source>
        <strain evidence="1 2">CCM 8733</strain>
    </source>
</reference>
<dbReference type="RefSeq" id="WP_166880025.1">
    <property type="nucleotide sequence ID" value="NZ_WHJH01000033.1"/>
</dbReference>
<dbReference type="Proteomes" id="UP000609726">
    <property type="component" value="Unassembled WGS sequence"/>
</dbReference>
<comment type="caution">
    <text evidence="1">The sequence shown here is derived from an EMBL/GenBank/DDBJ whole genome shotgun (WGS) entry which is preliminary data.</text>
</comment>
<accession>A0ABX0NY57</accession>
<keyword evidence="2" id="KW-1185">Reference proteome</keyword>
<evidence type="ECO:0008006" key="3">
    <source>
        <dbReference type="Google" id="ProtNLM"/>
    </source>
</evidence>
<dbReference type="EMBL" id="WHJH01000033">
    <property type="protein sequence ID" value="NHZ91681.1"/>
    <property type="molecule type" value="Genomic_DNA"/>
</dbReference>
<gene>
    <name evidence="1" type="ORF">F2P45_22120</name>
</gene>
<protein>
    <recommendedName>
        <fullName evidence="3">DUF1444 domain-containing protein</fullName>
    </recommendedName>
</protein>
<sequence length="403" mass="43955">MGILDLFGSKLTPAKFATLMTDAARRLGITETIRYDADAFSLAIGADTSRVLNLHNAYNEYCRAGNDERAGVIAAYAAAFVPRSMPATFAAARQALLPILRNRATPDLLRLTQACTNDVGHDAQATLPFSEDAVLMLAYDTEHAVQPITASMLKGWGVSIEECLAVALDNLRERTVSRFDEVVPGVFVSAWNDSYDTSRLLFPDIVHQLNLGADPVMMIPTRGRMIATSGVNLAGMLAMTELAQRYVDEEGRQISALMYRFHKGRAVQHIPEEPVAARLKALQLQSLASDYGGQKQLLDRFHERKGIDIYVASCQLMQAADGSVVTMSVWTEGVATLLPKTSMVVLNRVVADGEPVEPIAVAWDELMNKTGSLKLLDASYPPRYRTIGFPPGAVLDTLVLIAL</sequence>
<evidence type="ECO:0000313" key="1">
    <source>
        <dbReference type="EMBL" id="NHZ91681.1"/>
    </source>
</evidence>
<evidence type="ECO:0000313" key="2">
    <source>
        <dbReference type="Proteomes" id="UP000609726"/>
    </source>
</evidence>
<proteinExistence type="predicted"/>